<name>A0ABU6ZRS7_9FABA</name>
<dbReference type="Proteomes" id="UP001341840">
    <property type="component" value="Unassembled WGS sequence"/>
</dbReference>
<keyword evidence="3" id="KW-1185">Reference proteome</keyword>
<sequence length="65" mass="7685">MLRAMLQFWDPSYQCFTFNQFDLTPSIEEYAKLLNKEDYIQSHIDDDKGLTMYALALWSCVIPKS</sequence>
<evidence type="ECO:0000259" key="1">
    <source>
        <dbReference type="Pfam" id="PF24924"/>
    </source>
</evidence>
<evidence type="ECO:0000313" key="3">
    <source>
        <dbReference type="Proteomes" id="UP001341840"/>
    </source>
</evidence>
<feature type="domain" description="DUF7745" evidence="1">
    <location>
        <begin position="2"/>
        <end position="36"/>
    </location>
</feature>
<evidence type="ECO:0000313" key="2">
    <source>
        <dbReference type="EMBL" id="MED6224689.1"/>
    </source>
</evidence>
<dbReference type="EMBL" id="JASCZI010273343">
    <property type="protein sequence ID" value="MED6224689.1"/>
    <property type="molecule type" value="Genomic_DNA"/>
</dbReference>
<protein>
    <recommendedName>
        <fullName evidence="1">DUF7745 domain-containing protein</fullName>
    </recommendedName>
</protein>
<accession>A0ABU6ZRS7</accession>
<comment type="caution">
    <text evidence="2">The sequence shown here is derived from an EMBL/GenBank/DDBJ whole genome shotgun (WGS) entry which is preliminary data.</text>
</comment>
<proteinExistence type="predicted"/>
<dbReference type="InterPro" id="IPR056647">
    <property type="entry name" value="DUF7745"/>
</dbReference>
<gene>
    <name evidence="2" type="ORF">PIB30_086467</name>
</gene>
<reference evidence="2 3" key="1">
    <citation type="journal article" date="2023" name="Plants (Basel)">
        <title>Bridging the Gap: Combining Genomics and Transcriptomics Approaches to Understand Stylosanthes scabra, an Orphan Legume from the Brazilian Caatinga.</title>
        <authorList>
            <person name="Ferreira-Neto J.R.C."/>
            <person name="da Silva M.D."/>
            <person name="Binneck E."/>
            <person name="de Melo N.F."/>
            <person name="da Silva R.H."/>
            <person name="de Melo A.L.T.M."/>
            <person name="Pandolfi V."/>
            <person name="Bustamante F.O."/>
            <person name="Brasileiro-Vidal A.C."/>
            <person name="Benko-Iseppon A.M."/>
        </authorList>
    </citation>
    <scope>NUCLEOTIDE SEQUENCE [LARGE SCALE GENOMIC DNA]</scope>
    <source>
        <tissue evidence="2">Leaves</tissue>
    </source>
</reference>
<organism evidence="2 3">
    <name type="scientific">Stylosanthes scabra</name>
    <dbReference type="NCBI Taxonomy" id="79078"/>
    <lineage>
        <taxon>Eukaryota</taxon>
        <taxon>Viridiplantae</taxon>
        <taxon>Streptophyta</taxon>
        <taxon>Embryophyta</taxon>
        <taxon>Tracheophyta</taxon>
        <taxon>Spermatophyta</taxon>
        <taxon>Magnoliopsida</taxon>
        <taxon>eudicotyledons</taxon>
        <taxon>Gunneridae</taxon>
        <taxon>Pentapetalae</taxon>
        <taxon>rosids</taxon>
        <taxon>fabids</taxon>
        <taxon>Fabales</taxon>
        <taxon>Fabaceae</taxon>
        <taxon>Papilionoideae</taxon>
        <taxon>50 kb inversion clade</taxon>
        <taxon>dalbergioids sensu lato</taxon>
        <taxon>Dalbergieae</taxon>
        <taxon>Pterocarpus clade</taxon>
        <taxon>Stylosanthes</taxon>
    </lineage>
</organism>
<dbReference type="Pfam" id="PF24924">
    <property type="entry name" value="DUF7745"/>
    <property type="match status" value="1"/>
</dbReference>